<keyword evidence="1 4" id="KW-0479">Metal-binding</keyword>
<dbReference type="GO" id="GO:0008270">
    <property type="term" value="F:zinc ion binding"/>
    <property type="evidence" value="ECO:0007669"/>
    <property type="project" value="InterPro"/>
</dbReference>
<dbReference type="InterPro" id="IPR002328">
    <property type="entry name" value="ADH_Zn_CS"/>
</dbReference>
<dbReference type="InterPro" id="IPR036291">
    <property type="entry name" value="NAD(P)-bd_dom_sf"/>
</dbReference>
<dbReference type="KEGG" id="sbae:DSM104329_02916"/>
<dbReference type="PROSITE" id="PS00059">
    <property type="entry name" value="ADH_ZINC"/>
    <property type="match status" value="1"/>
</dbReference>
<evidence type="ECO:0000256" key="2">
    <source>
        <dbReference type="ARBA" id="ARBA00022833"/>
    </source>
</evidence>
<dbReference type="InterPro" id="IPR011032">
    <property type="entry name" value="GroES-like_sf"/>
</dbReference>
<evidence type="ECO:0000259" key="6">
    <source>
        <dbReference type="Pfam" id="PF08240"/>
    </source>
</evidence>
<keyword evidence="2 4" id="KW-0862">Zinc</keyword>
<feature type="domain" description="Alcohol dehydrogenase-like N-terminal" evidence="6">
    <location>
        <begin position="26"/>
        <end position="136"/>
    </location>
</feature>
<dbReference type="Gene3D" id="3.40.50.720">
    <property type="entry name" value="NAD(P)-binding Rossmann-like Domain"/>
    <property type="match status" value="1"/>
</dbReference>
<dbReference type="InterPro" id="IPR050129">
    <property type="entry name" value="Zn_alcohol_dh"/>
</dbReference>
<dbReference type="PANTHER" id="PTHR43401">
    <property type="entry name" value="L-THREONINE 3-DEHYDROGENASE"/>
    <property type="match status" value="1"/>
</dbReference>
<feature type="domain" description="Alcohol dehydrogenase-like C-terminal" evidence="5">
    <location>
        <begin position="176"/>
        <end position="302"/>
    </location>
</feature>
<evidence type="ECO:0000256" key="4">
    <source>
        <dbReference type="RuleBase" id="RU361277"/>
    </source>
</evidence>
<gene>
    <name evidence="7" type="primary">adhT_3</name>
    <name evidence="7" type="ORF">DSM104329_02916</name>
</gene>
<dbReference type="Gene3D" id="3.90.180.10">
    <property type="entry name" value="Medium-chain alcohol dehydrogenases, catalytic domain"/>
    <property type="match status" value="1"/>
</dbReference>
<comment type="similarity">
    <text evidence="4">Belongs to the zinc-containing alcohol dehydrogenase family.</text>
</comment>
<comment type="cofactor">
    <cofactor evidence="4">
        <name>Zn(2+)</name>
        <dbReference type="ChEBI" id="CHEBI:29105"/>
    </cofactor>
</comment>
<protein>
    <submittedName>
        <fullName evidence="7">Alcohol dehydrogenase</fullName>
        <ecNumber evidence="7">1.1.1.1</ecNumber>
    </submittedName>
</protein>
<dbReference type="SUPFAM" id="SSF50129">
    <property type="entry name" value="GroES-like"/>
    <property type="match status" value="1"/>
</dbReference>
<keyword evidence="8" id="KW-1185">Reference proteome</keyword>
<dbReference type="Pfam" id="PF00107">
    <property type="entry name" value="ADH_zinc_N"/>
    <property type="match status" value="1"/>
</dbReference>
<proteinExistence type="inferred from homology"/>
<dbReference type="InterPro" id="IPR013149">
    <property type="entry name" value="ADH-like_C"/>
</dbReference>
<name>A0A9E7C0K0_9ACTN</name>
<dbReference type="Proteomes" id="UP001162834">
    <property type="component" value="Chromosome"/>
</dbReference>
<evidence type="ECO:0000256" key="3">
    <source>
        <dbReference type="ARBA" id="ARBA00023002"/>
    </source>
</evidence>
<dbReference type="SUPFAM" id="SSF51735">
    <property type="entry name" value="NAD(P)-binding Rossmann-fold domains"/>
    <property type="match status" value="1"/>
</dbReference>
<evidence type="ECO:0000259" key="5">
    <source>
        <dbReference type="Pfam" id="PF00107"/>
    </source>
</evidence>
<dbReference type="InterPro" id="IPR013154">
    <property type="entry name" value="ADH-like_N"/>
</dbReference>
<dbReference type="Pfam" id="PF08240">
    <property type="entry name" value="ADH_N"/>
    <property type="match status" value="1"/>
</dbReference>
<evidence type="ECO:0000313" key="7">
    <source>
        <dbReference type="EMBL" id="UGS36510.1"/>
    </source>
</evidence>
<evidence type="ECO:0000256" key="1">
    <source>
        <dbReference type="ARBA" id="ARBA00022723"/>
    </source>
</evidence>
<dbReference type="RefSeq" id="WP_259310580.1">
    <property type="nucleotide sequence ID" value="NZ_CP087164.1"/>
</dbReference>
<dbReference type="GO" id="GO:0004022">
    <property type="term" value="F:alcohol dehydrogenase (NAD+) activity"/>
    <property type="evidence" value="ECO:0007669"/>
    <property type="project" value="UniProtKB-EC"/>
</dbReference>
<keyword evidence="3 7" id="KW-0560">Oxidoreductase</keyword>
<reference evidence="7" key="1">
    <citation type="journal article" date="2022" name="Int. J. Syst. Evol. Microbiol.">
        <title>Pseudomonas aegrilactucae sp. nov. and Pseudomonas morbosilactucae sp. nov., pathogens causing bacterial rot of lettuce in Japan.</title>
        <authorList>
            <person name="Sawada H."/>
            <person name="Fujikawa T."/>
            <person name="Satou M."/>
        </authorList>
    </citation>
    <scope>NUCLEOTIDE SEQUENCE</scope>
    <source>
        <strain evidence="7">0166_1</strain>
    </source>
</reference>
<dbReference type="EC" id="1.1.1.1" evidence="7"/>
<sequence>MTRTMRYVQLVPGEVVLMEGPPPDLGPGDARVHVLACGICGTDLHALHGMVLPRGATYPIRPGHEVAGIVEEVADGAADIAVGDLVALHPLDVCGECEACLGGNGRRCERERALGFHVPGGMAQEVVWPADRMIRVSGLPPEEAALLPDAVATAYRALVAAELPDDGALCVVGPGGVGTHVLILARTLYPAARLAAVVRSRAGAERVRALGAEPVEGLPRSGRRVREAVGAVDAVIDFSGARDAPGEGVRMLRHGGRLVLGGVRDEPLILGTTMSGIVSRELTVIGIFASSMDDLRAVGRLAADGRLSLGGSVSRTFPLDSALEAIELAAHHPSGSIVRVMLAPNGHGPA</sequence>
<organism evidence="7 8">
    <name type="scientific">Capillimicrobium parvum</name>
    <dbReference type="NCBI Taxonomy" id="2884022"/>
    <lineage>
        <taxon>Bacteria</taxon>
        <taxon>Bacillati</taxon>
        <taxon>Actinomycetota</taxon>
        <taxon>Thermoleophilia</taxon>
        <taxon>Solirubrobacterales</taxon>
        <taxon>Capillimicrobiaceae</taxon>
        <taxon>Capillimicrobium</taxon>
    </lineage>
</organism>
<dbReference type="EMBL" id="CP087164">
    <property type="protein sequence ID" value="UGS36510.1"/>
    <property type="molecule type" value="Genomic_DNA"/>
</dbReference>
<accession>A0A9E7C0K0</accession>
<evidence type="ECO:0000313" key="8">
    <source>
        <dbReference type="Proteomes" id="UP001162834"/>
    </source>
</evidence>
<dbReference type="AlphaFoldDB" id="A0A9E7C0K0"/>
<dbReference type="PANTHER" id="PTHR43401:SF2">
    <property type="entry name" value="L-THREONINE 3-DEHYDROGENASE"/>
    <property type="match status" value="1"/>
</dbReference>